<evidence type="ECO:0000313" key="1">
    <source>
        <dbReference type="EMBL" id="KKK61224.1"/>
    </source>
</evidence>
<protein>
    <submittedName>
        <fullName evidence="1">Uncharacterized protein</fullName>
    </submittedName>
</protein>
<gene>
    <name evidence="1" type="ORF">LCGC14_3016470</name>
</gene>
<organism evidence="1">
    <name type="scientific">marine sediment metagenome</name>
    <dbReference type="NCBI Taxonomy" id="412755"/>
    <lineage>
        <taxon>unclassified sequences</taxon>
        <taxon>metagenomes</taxon>
        <taxon>ecological metagenomes</taxon>
    </lineage>
</organism>
<dbReference type="AlphaFoldDB" id="A0A0F8Z476"/>
<name>A0A0F8Z476_9ZZZZ</name>
<accession>A0A0F8Z476</accession>
<reference evidence="1" key="1">
    <citation type="journal article" date="2015" name="Nature">
        <title>Complex archaea that bridge the gap between prokaryotes and eukaryotes.</title>
        <authorList>
            <person name="Spang A."/>
            <person name="Saw J.H."/>
            <person name="Jorgensen S.L."/>
            <person name="Zaremba-Niedzwiedzka K."/>
            <person name="Martijn J."/>
            <person name="Lind A.E."/>
            <person name="van Eijk R."/>
            <person name="Schleper C."/>
            <person name="Guy L."/>
            <person name="Ettema T.J."/>
        </authorList>
    </citation>
    <scope>NUCLEOTIDE SEQUENCE</scope>
</reference>
<proteinExistence type="predicted"/>
<dbReference type="EMBL" id="LAZR01062582">
    <property type="protein sequence ID" value="KKK61224.1"/>
    <property type="molecule type" value="Genomic_DNA"/>
</dbReference>
<sequence>MPGYYLTFEAPLDGTTVNLPDDAAALYPTGAGQKLAADLEVGDEFVSYGVSHTIASITEN</sequence>
<comment type="caution">
    <text evidence="1">The sequence shown here is derived from an EMBL/GenBank/DDBJ whole genome shotgun (WGS) entry which is preliminary data.</text>
</comment>